<dbReference type="PRINTS" id="PR00455">
    <property type="entry name" value="HTHTETR"/>
</dbReference>
<dbReference type="PROSITE" id="PS50977">
    <property type="entry name" value="HTH_TETR_2"/>
    <property type="match status" value="1"/>
</dbReference>
<gene>
    <name evidence="6" type="ORF">CLV43_109189</name>
</gene>
<dbReference type="PANTHER" id="PTHR30055:SF234">
    <property type="entry name" value="HTH-TYPE TRANSCRIPTIONAL REGULATOR BETI"/>
    <property type="match status" value="1"/>
</dbReference>
<evidence type="ECO:0000313" key="6">
    <source>
        <dbReference type="EMBL" id="PRY37969.1"/>
    </source>
</evidence>
<dbReference type="InterPro" id="IPR001647">
    <property type="entry name" value="HTH_TetR"/>
</dbReference>
<dbReference type="OrthoDB" id="3682047at2"/>
<dbReference type="GO" id="GO:0003700">
    <property type="term" value="F:DNA-binding transcription factor activity"/>
    <property type="evidence" value="ECO:0007669"/>
    <property type="project" value="TreeGrafter"/>
</dbReference>
<sequence>MAGRRVRTDDVEGRRARVEAVLAAAADLIARWGYDKTTIDDVARTAGIAKGTVYLHWKTKDEVFVAVLRRERVLLLEAVRDGLAAEPEPGPRALFRHLAAGLIGRPLMRAVLLNDLAVLGRLAIRLRSATGWRTTFTDYLDTLREHDAIGGDWDERGQLTLITASFIGVLTTASLMPEHLRLTADEQADLIADAVDRTLGLGAGVDPAALSRATTTYFDAAYAVARRELAESTGLADGGES</sequence>
<evidence type="ECO:0000256" key="3">
    <source>
        <dbReference type="ARBA" id="ARBA00023163"/>
    </source>
</evidence>
<protein>
    <submittedName>
        <fullName evidence="6">TetR family transcriptional regulator</fullName>
    </submittedName>
</protein>
<dbReference type="Gene3D" id="1.10.357.10">
    <property type="entry name" value="Tetracycline Repressor, domain 2"/>
    <property type="match status" value="1"/>
</dbReference>
<keyword evidence="7" id="KW-1185">Reference proteome</keyword>
<keyword evidence="3" id="KW-0804">Transcription</keyword>
<accession>A0A2T0SX47</accession>
<evidence type="ECO:0000313" key="7">
    <source>
        <dbReference type="Proteomes" id="UP000239494"/>
    </source>
</evidence>
<evidence type="ECO:0000256" key="2">
    <source>
        <dbReference type="ARBA" id="ARBA00023125"/>
    </source>
</evidence>
<dbReference type="InterPro" id="IPR050109">
    <property type="entry name" value="HTH-type_TetR-like_transc_reg"/>
</dbReference>
<keyword evidence="1" id="KW-0805">Transcription regulation</keyword>
<evidence type="ECO:0000259" key="5">
    <source>
        <dbReference type="PROSITE" id="PS50977"/>
    </source>
</evidence>
<dbReference type="GO" id="GO:0000976">
    <property type="term" value="F:transcription cis-regulatory region binding"/>
    <property type="evidence" value="ECO:0007669"/>
    <property type="project" value="TreeGrafter"/>
</dbReference>
<dbReference type="AlphaFoldDB" id="A0A2T0SX47"/>
<dbReference type="Pfam" id="PF00440">
    <property type="entry name" value="TetR_N"/>
    <property type="match status" value="1"/>
</dbReference>
<keyword evidence="2 4" id="KW-0238">DNA-binding</keyword>
<organism evidence="6 7">
    <name type="scientific">Umezawaea tangerina</name>
    <dbReference type="NCBI Taxonomy" id="84725"/>
    <lineage>
        <taxon>Bacteria</taxon>
        <taxon>Bacillati</taxon>
        <taxon>Actinomycetota</taxon>
        <taxon>Actinomycetes</taxon>
        <taxon>Pseudonocardiales</taxon>
        <taxon>Pseudonocardiaceae</taxon>
        <taxon>Umezawaea</taxon>
    </lineage>
</organism>
<comment type="caution">
    <text evidence="6">The sequence shown here is derived from an EMBL/GenBank/DDBJ whole genome shotgun (WGS) entry which is preliminary data.</text>
</comment>
<dbReference type="PANTHER" id="PTHR30055">
    <property type="entry name" value="HTH-TYPE TRANSCRIPTIONAL REGULATOR RUTR"/>
    <property type="match status" value="1"/>
</dbReference>
<dbReference type="SUPFAM" id="SSF46689">
    <property type="entry name" value="Homeodomain-like"/>
    <property type="match status" value="1"/>
</dbReference>
<name>A0A2T0SX47_9PSEU</name>
<dbReference type="InterPro" id="IPR009057">
    <property type="entry name" value="Homeodomain-like_sf"/>
</dbReference>
<feature type="DNA-binding region" description="H-T-H motif" evidence="4">
    <location>
        <begin position="38"/>
        <end position="57"/>
    </location>
</feature>
<dbReference type="PROSITE" id="PS01081">
    <property type="entry name" value="HTH_TETR_1"/>
    <property type="match status" value="1"/>
</dbReference>
<dbReference type="InterPro" id="IPR023772">
    <property type="entry name" value="DNA-bd_HTH_TetR-type_CS"/>
</dbReference>
<reference evidence="6 7" key="1">
    <citation type="submission" date="2018-03" db="EMBL/GenBank/DDBJ databases">
        <title>Genomic Encyclopedia of Archaeal and Bacterial Type Strains, Phase II (KMG-II): from individual species to whole genera.</title>
        <authorList>
            <person name="Goeker M."/>
        </authorList>
    </citation>
    <scope>NUCLEOTIDE SEQUENCE [LARGE SCALE GENOMIC DNA]</scope>
    <source>
        <strain evidence="6 7">DSM 44720</strain>
    </source>
</reference>
<dbReference type="Proteomes" id="UP000239494">
    <property type="component" value="Unassembled WGS sequence"/>
</dbReference>
<dbReference type="RefSeq" id="WP_106190939.1">
    <property type="nucleotide sequence ID" value="NZ_PVTF01000009.1"/>
</dbReference>
<proteinExistence type="predicted"/>
<feature type="domain" description="HTH tetR-type" evidence="5">
    <location>
        <begin position="15"/>
        <end position="75"/>
    </location>
</feature>
<evidence type="ECO:0000256" key="1">
    <source>
        <dbReference type="ARBA" id="ARBA00023015"/>
    </source>
</evidence>
<evidence type="ECO:0000256" key="4">
    <source>
        <dbReference type="PROSITE-ProRule" id="PRU00335"/>
    </source>
</evidence>
<dbReference type="EMBL" id="PVTF01000009">
    <property type="protein sequence ID" value="PRY37969.1"/>
    <property type="molecule type" value="Genomic_DNA"/>
</dbReference>